<dbReference type="InterPro" id="IPR001214">
    <property type="entry name" value="SET_dom"/>
</dbReference>
<dbReference type="PROSITE" id="PS50865">
    <property type="entry name" value="ZF_MYND_2"/>
    <property type="match status" value="1"/>
</dbReference>
<reference evidence="7 8" key="1">
    <citation type="submission" date="2024-08" db="EMBL/GenBank/DDBJ databases">
        <authorList>
            <person name="Cucini C."/>
            <person name="Frati F."/>
        </authorList>
    </citation>
    <scope>NUCLEOTIDE SEQUENCE [LARGE SCALE GENOMIC DNA]</scope>
</reference>
<dbReference type="Gene3D" id="2.170.270.10">
    <property type="entry name" value="SET domain"/>
    <property type="match status" value="1"/>
</dbReference>
<dbReference type="Pfam" id="PF00856">
    <property type="entry name" value="SET"/>
    <property type="match status" value="1"/>
</dbReference>
<dbReference type="InterPro" id="IPR053010">
    <property type="entry name" value="SET_SmydA-8"/>
</dbReference>
<dbReference type="Gene3D" id="1.10.220.160">
    <property type="match status" value="1"/>
</dbReference>
<evidence type="ECO:0000256" key="4">
    <source>
        <dbReference type="PROSITE-ProRule" id="PRU00134"/>
    </source>
</evidence>
<dbReference type="Gene3D" id="6.10.140.2220">
    <property type="match status" value="2"/>
</dbReference>
<sequence length="653" mass="74353">MADDRSFPLSIEINPSSRSSDHDCFLVPEENTCPLSPAVDNENEIPMSEKQEDQKLCAVCGKNNARFCTNCRQISYCGKEHQTQHWKAHKADCFPVKAVDKSSLSLCDSAKLQGRGASHVLVATRDIKQAEIFFQESTILSAPGPWDSDAIEVAKGRPICVSCCEIIRGYSDFDDDEDEESTVKCSKCFWPVCNFFCESSKRHSEYECKVFSANNVSSMVLNQMPDYECILVLRALGLRENDPERWMKLLNLAAPMDVCMDFETSLFYINNGVKFIRERCGLKQYSDSLIRQVASICYVNAFCNEDHPGENGYIYKIATYIGDVSSKVAHSCVANSEWAVIPSDEDHIRFRALVPIKAGEVITTVYNYKQVCHESTLCRQPFLSDHYFFSCSCERCLDPSELNTFLCAVKCPSEKCDGYLLPLEPKKSNTVWTCNSSTCEMVETSFWVEEITNSIISKLEPFPYKDPMRGLAKQMTETKKLIIGLKKLVDRYSGSHVHPNHYLLLGAEWKIMQNCYYYIMNVKHWSPDVIGLMISIGKKHLEIFDKLSPGVSRRRGYILYFLQSGLLESIRHGTSSLTKSHKKKVVDPEKHESLKKAYYDMMKMRDESVKIFSFKGGIKNSMEEELLNFSAPDQPFLSCLKFLERILDQSIDA</sequence>
<organism evidence="7 8">
    <name type="scientific">Orchesella dallaii</name>
    <dbReference type="NCBI Taxonomy" id="48710"/>
    <lineage>
        <taxon>Eukaryota</taxon>
        <taxon>Metazoa</taxon>
        <taxon>Ecdysozoa</taxon>
        <taxon>Arthropoda</taxon>
        <taxon>Hexapoda</taxon>
        <taxon>Collembola</taxon>
        <taxon>Entomobryomorpha</taxon>
        <taxon>Entomobryoidea</taxon>
        <taxon>Orchesellidae</taxon>
        <taxon>Orchesellinae</taxon>
        <taxon>Orchesella</taxon>
    </lineage>
</organism>
<evidence type="ECO:0000259" key="5">
    <source>
        <dbReference type="PROSITE" id="PS50280"/>
    </source>
</evidence>
<evidence type="ECO:0000256" key="2">
    <source>
        <dbReference type="ARBA" id="ARBA00022771"/>
    </source>
</evidence>
<dbReference type="PROSITE" id="PS01360">
    <property type="entry name" value="ZF_MYND_1"/>
    <property type="match status" value="1"/>
</dbReference>
<feature type="domain" description="MYND-type" evidence="6">
    <location>
        <begin position="57"/>
        <end position="93"/>
    </location>
</feature>
<keyword evidence="3" id="KW-0862">Zinc</keyword>
<dbReference type="InterPro" id="IPR046341">
    <property type="entry name" value="SET_dom_sf"/>
</dbReference>
<dbReference type="SUPFAM" id="SSF144232">
    <property type="entry name" value="HIT/MYND zinc finger-like"/>
    <property type="match status" value="1"/>
</dbReference>
<keyword evidence="8" id="KW-1185">Reference proteome</keyword>
<protein>
    <recommendedName>
        <fullName evidence="9">Protein msta</fullName>
    </recommendedName>
</protein>
<evidence type="ECO:0000256" key="1">
    <source>
        <dbReference type="ARBA" id="ARBA00022723"/>
    </source>
</evidence>
<keyword evidence="2 4" id="KW-0863">Zinc-finger</keyword>
<comment type="caution">
    <text evidence="7">The sequence shown here is derived from an EMBL/GenBank/DDBJ whole genome shotgun (WGS) entry which is preliminary data.</text>
</comment>
<evidence type="ECO:0000313" key="7">
    <source>
        <dbReference type="EMBL" id="CAL8083379.1"/>
    </source>
</evidence>
<keyword evidence="1" id="KW-0479">Metal-binding</keyword>
<dbReference type="InterPro" id="IPR002893">
    <property type="entry name" value="Znf_MYND"/>
</dbReference>
<name>A0ABP1Q2T9_9HEXA</name>
<dbReference type="Proteomes" id="UP001642540">
    <property type="component" value="Unassembled WGS sequence"/>
</dbReference>
<dbReference type="PANTHER" id="PTHR46455">
    <property type="entry name" value="SET AND MYND DOMAIN CONTAINING, ARTHROPOD-SPECIFIC, MEMBER 4, ISOFORM A"/>
    <property type="match status" value="1"/>
</dbReference>
<dbReference type="EMBL" id="CAXLJM020000016">
    <property type="protein sequence ID" value="CAL8083379.1"/>
    <property type="molecule type" value="Genomic_DNA"/>
</dbReference>
<dbReference type="SUPFAM" id="SSF82199">
    <property type="entry name" value="SET domain"/>
    <property type="match status" value="1"/>
</dbReference>
<accession>A0ABP1Q2T9</accession>
<evidence type="ECO:0000313" key="8">
    <source>
        <dbReference type="Proteomes" id="UP001642540"/>
    </source>
</evidence>
<gene>
    <name evidence="7" type="ORF">ODALV1_LOCUS5467</name>
</gene>
<evidence type="ECO:0000256" key="3">
    <source>
        <dbReference type="ARBA" id="ARBA00022833"/>
    </source>
</evidence>
<evidence type="ECO:0000259" key="6">
    <source>
        <dbReference type="PROSITE" id="PS50865"/>
    </source>
</evidence>
<dbReference type="PANTHER" id="PTHR46455:SF5">
    <property type="entry name" value="SET AND MYND DOMAIN CONTAINING, ARTHROPOD-SPECIFIC, MEMBER 4, ISOFORM A"/>
    <property type="match status" value="1"/>
</dbReference>
<feature type="domain" description="SET" evidence="5">
    <location>
        <begin position="102"/>
        <end position="367"/>
    </location>
</feature>
<dbReference type="PROSITE" id="PS50280">
    <property type="entry name" value="SET"/>
    <property type="match status" value="1"/>
</dbReference>
<dbReference type="Pfam" id="PF01753">
    <property type="entry name" value="zf-MYND"/>
    <property type="match status" value="1"/>
</dbReference>
<evidence type="ECO:0008006" key="9">
    <source>
        <dbReference type="Google" id="ProtNLM"/>
    </source>
</evidence>
<proteinExistence type="predicted"/>